<dbReference type="Proteomes" id="UP000788993">
    <property type="component" value="Unassembled WGS sequence"/>
</dbReference>
<comment type="caution">
    <text evidence="1">The sequence shown here is derived from an EMBL/GenBank/DDBJ whole genome shotgun (WGS) entry which is preliminary data.</text>
</comment>
<protein>
    <submittedName>
        <fullName evidence="1">Uncharacterized protein</fullName>
    </submittedName>
</protein>
<dbReference type="Pfam" id="PF17235">
    <property type="entry name" value="STD1"/>
    <property type="match status" value="1"/>
</dbReference>
<organism evidence="1 2">
    <name type="scientific">Ogataea polymorpha</name>
    <dbReference type="NCBI Taxonomy" id="460523"/>
    <lineage>
        <taxon>Eukaryota</taxon>
        <taxon>Fungi</taxon>
        <taxon>Dikarya</taxon>
        <taxon>Ascomycota</taxon>
        <taxon>Saccharomycotina</taxon>
        <taxon>Pichiomycetes</taxon>
        <taxon>Pichiales</taxon>
        <taxon>Pichiaceae</taxon>
        <taxon>Ogataea</taxon>
    </lineage>
</organism>
<dbReference type="AlphaFoldDB" id="A0A9P8PPZ2"/>
<sequence>MFTLREQSFRPPDEITQQARRVVLDNLNKQNTRNESLIDRVRHGSALFAKRRPQPSRPLTRTPSQDSFQSVYSIPTSMYSSATSVQSEPVQVPNRDYQDPLPRQEALKIGLSAALDHVSACADVGSQVFNELSVLLRKTHDGANKNSPEKLIDWNLNLLRVLLCVRTSSLPPEWRDRHVIVQVEERARATLTSELAKIRALKNAKFNKFLFNVAARTPTDDHLLQINALDDSPDKFQQALVDSDLFKEFNIDSQFKNLVAHVSIQNSRQFGSQFMAVALRNYFLNLLVAAQTLFEFYYSGQVGVDVDNLSSKDRKILWKSIRQRNFEKIKVFGECAPHAILHESMN</sequence>
<evidence type="ECO:0000313" key="1">
    <source>
        <dbReference type="EMBL" id="KAH3675209.1"/>
    </source>
</evidence>
<gene>
    <name evidence="1" type="ORF">OGATHE_001548</name>
</gene>
<reference evidence="1" key="2">
    <citation type="submission" date="2021-01" db="EMBL/GenBank/DDBJ databases">
        <authorList>
            <person name="Schikora-Tamarit M.A."/>
        </authorList>
    </citation>
    <scope>NUCLEOTIDE SEQUENCE</scope>
    <source>
        <strain evidence="1">NCAIM Y.01608</strain>
    </source>
</reference>
<accession>A0A9P8PPZ2</accession>
<dbReference type="InterPro" id="IPR035189">
    <property type="entry name" value="Std1/Mth1"/>
</dbReference>
<proteinExistence type="predicted"/>
<keyword evidence="2" id="KW-1185">Reference proteome</keyword>
<dbReference type="EMBL" id="JAEUBD010000382">
    <property type="protein sequence ID" value="KAH3675209.1"/>
    <property type="molecule type" value="Genomic_DNA"/>
</dbReference>
<name>A0A9P8PPZ2_9ASCO</name>
<evidence type="ECO:0000313" key="2">
    <source>
        <dbReference type="Proteomes" id="UP000788993"/>
    </source>
</evidence>
<reference evidence="1" key="1">
    <citation type="journal article" date="2021" name="Open Biol.">
        <title>Shared evolutionary footprints suggest mitochondrial oxidative damage underlies multiple complex I losses in fungi.</title>
        <authorList>
            <person name="Schikora-Tamarit M.A."/>
            <person name="Marcet-Houben M."/>
            <person name="Nosek J."/>
            <person name="Gabaldon T."/>
        </authorList>
    </citation>
    <scope>NUCLEOTIDE SEQUENCE</scope>
    <source>
        <strain evidence="1">NCAIM Y.01608</strain>
    </source>
</reference>